<dbReference type="RefSeq" id="WP_216478368.1">
    <property type="nucleotide sequence ID" value="NZ_JAHLQJ010000006.1"/>
</dbReference>
<dbReference type="Proteomes" id="UP000743001">
    <property type="component" value="Unassembled WGS sequence"/>
</dbReference>
<keyword evidence="3" id="KW-1185">Reference proteome</keyword>
<feature type="chain" id="PRO_5045089483" evidence="1">
    <location>
        <begin position="25"/>
        <end position="274"/>
    </location>
</feature>
<organism evidence="2 3">
    <name type="scientific">Paenibacillus brevis</name>
    <dbReference type="NCBI Taxonomy" id="2841508"/>
    <lineage>
        <taxon>Bacteria</taxon>
        <taxon>Bacillati</taxon>
        <taxon>Bacillota</taxon>
        <taxon>Bacilli</taxon>
        <taxon>Bacillales</taxon>
        <taxon>Paenibacillaceae</taxon>
        <taxon>Paenibacillus</taxon>
    </lineage>
</organism>
<name>A0ABS6FQT5_9BACL</name>
<feature type="signal peptide" evidence="1">
    <location>
        <begin position="1"/>
        <end position="24"/>
    </location>
</feature>
<evidence type="ECO:0000313" key="2">
    <source>
        <dbReference type="EMBL" id="MBU5671803.1"/>
    </source>
</evidence>
<dbReference type="EMBL" id="JAHLQJ010000006">
    <property type="protein sequence ID" value="MBU5671803.1"/>
    <property type="molecule type" value="Genomic_DNA"/>
</dbReference>
<comment type="caution">
    <text evidence="2">The sequence shown here is derived from an EMBL/GenBank/DDBJ whole genome shotgun (WGS) entry which is preliminary data.</text>
</comment>
<accession>A0ABS6FQT5</accession>
<sequence length="274" mass="31075">MKRILSTFIVVISLSLVMSPSIFANPSPQSQINDEEIKLLHSQTYDLVIQGKEDAVESLPLVKKYKEIFEQNPELYIEYLSKLDIYNNEQINNHVDNVHTYTVEGNRVTRMPDGSFIIQHQSLKNDEGVEIKPQPITDDIRLMDILQDTGWQKYTNPSGHNFTNDARHDFWGVWKTQELHLVTKGKISMSDIEITSTSTVGTNAWFPGKIESQSSSVITNNSKNVKSSGEYTITGIIKEITYSKTIGITTELRWDGLSSRDVKYSIRSVVEGSL</sequence>
<evidence type="ECO:0000256" key="1">
    <source>
        <dbReference type="SAM" id="SignalP"/>
    </source>
</evidence>
<gene>
    <name evidence="2" type="ORF">KQJ23_08220</name>
</gene>
<evidence type="ECO:0000313" key="3">
    <source>
        <dbReference type="Proteomes" id="UP000743001"/>
    </source>
</evidence>
<protein>
    <submittedName>
        <fullName evidence="2">Uncharacterized protein</fullName>
    </submittedName>
</protein>
<reference evidence="2 3" key="1">
    <citation type="submission" date="2021-06" db="EMBL/GenBank/DDBJ databases">
        <authorList>
            <person name="Sun Q."/>
            <person name="Li D."/>
        </authorList>
    </citation>
    <scope>NUCLEOTIDE SEQUENCE [LARGE SCALE GENOMIC DNA]</scope>
    <source>
        <strain evidence="2 3">MSJ-6</strain>
    </source>
</reference>
<proteinExistence type="predicted"/>
<keyword evidence="1" id="KW-0732">Signal</keyword>